<dbReference type="Pfam" id="PF00400">
    <property type="entry name" value="WD40"/>
    <property type="match status" value="1"/>
</dbReference>
<dbReference type="RefSeq" id="XP_038847782.1">
    <property type="nucleotide sequence ID" value="XM_038991854.1"/>
</dbReference>
<dbReference type="PANTHER" id="PTHR14381">
    <property type="entry name" value="DACTYLIN"/>
    <property type="match status" value="1"/>
</dbReference>
<organism evidence="1 2">
    <name type="scientific">Salvelinus namaycush</name>
    <name type="common">Lake trout</name>
    <name type="synonym">Salmo namaycush</name>
    <dbReference type="NCBI Taxonomy" id="8040"/>
    <lineage>
        <taxon>Eukaryota</taxon>
        <taxon>Metazoa</taxon>
        <taxon>Chordata</taxon>
        <taxon>Craniata</taxon>
        <taxon>Vertebrata</taxon>
        <taxon>Euteleostomi</taxon>
        <taxon>Actinopterygii</taxon>
        <taxon>Neopterygii</taxon>
        <taxon>Teleostei</taxon>
        <taxon>Protacanthopterygii</taxon>
        <taxon>Salmoniformes</taxon>
        <taxon>Salmonidae</taxon>
        <taxon>Salmoninae</taxon>
        <taxon>Salvelinus</taxon>
    </lineage>
</organism>
<dbReference type="Gene3D" id="2.130.10.10">
    <property type="entry name" value="YVTN repeat-like/Quinoprotein amine dehydrogenase"/>
    <property type="match status" value="1"/>
</dbReference>
<dbReference type="Proteomes" id="UP000808372">
    <property type="component" value="Chromosome 4"/>
</dbReference>
<dbReference type="KEGG" id="snh:120046535"/>
<proteinExistence type="predicted"/>
<dbReference type="InterPro" id="IPR015943">
    <property type="entry name" value="WD40/YVTN_repeat-like_dom_sf"/>
</dbReference>
<reference evidence="2" key="1">
    <citation type="submission" date="2025-08" db="UniProtKB">
        <authorList>
            <consortium name="RefSeq"/>
        </authorList>
    </citation>
    <scope>IDENTIFICATION</scope>
    <source>
        <tissue evidence="2">White muscle</tissue>
    </source>
</reference>
<dbReference type="GO" id="GO:0019005">
    <property type="term" value="C:SCF ubiquitin ligase complex"/>
    <property type="evidence" value="ECO:0007669"/>
    <property type="project" value="TreeGrafter"/>
</dbReference>
<dbReference type="GeneID" id="120046535"/>
<dbReference type="InterPro" id="IPR036322">
    <property type="entry name" value="WD40_repeat_dom_sf"/>
</dbReference>
<protein>
    <submittedName>
        <fullName evidence="2">F-box/WD repeat-containing protein 4-like</fullName>
    </submittedName>
</protein>
<dbReference type="PANTHER" id="PTHR14381:SF1">
    <property type="entry name" value="F-BOX_WD REPEAT-CONTAINING PROTEIN 4"/>
    <property type="match status" value="1"/>
</dbReference>
<dbReference type="GO" id="GO:0031146">
    <property type="term" value="P:SCF-dependent proteasomal ubiquitin-dependent protein catabolic process"/>
    <property type="evidence" value="ECO:0007669"/>
    <property type="project" value="TreeGrafter"/>
</dbReference>
<name>A0A8U0QQV2_SALNM</name>
<dbReference type="AlphaFoldDB" id="A0A8U0QQV2"/>
<evidence type="ECO:0000313" key="2">
    <source>
        <dbReference type="RefSeq" id="XP_038847782.1"/>
    </source>
</evidence>
<dbReference type="InterPro" id="IPR052301">
    <property type="entry name" value="SCF_F-box/WD-repeat"/>
</dbReference>
<keyword evidence="1" id="KW-1185">Reference proteome</keyword>
<sequence length="195" mass="22171">MLKWRINLLPWIQPRWGCAVSVSGCRHRSVHLVSGGSDGKILAHHRRNGFSVEYSGHKQKVNCLGCIGGLMVCGSRDRTARIWALSSNCPGGTIPMNDKVWSVAISSTQRCELLCCLGSEFQWDAGVLDIVYESPFQQLTCGYDTYIRSWDLRLSPRKCVMEWEEPHDSALYCIQTYGNHDCQWLLLLRRHRDVG</sequence>
<accession>A0A8U0QQV2</accession>
<dbReference type="InterPro" id="IPR001680">
    <property type="entry name" value="WD40_rpt"/>
</dbReference>
<dbReference type="SUPFAM" id="SSF50978">
    <property type="entry name" value="WD40 repeat-like"/>
    <property type="match status" value="1"/>
</dbReference>
<gene>
    <name evidence="2" type="primary">LOC120046535</name>
</gene>
<evidence type="ECO:0000313" key="1">
    <source>
        <dbReference type="Proteomes" id="UP000808372"/>
    </source>
</evidence>